<dbReference type="Proteomes" id="UP000014984">
    <property type="component" value="Chromosome"/>
</dbReference>
<dbReference type="Pfam" id="PF13177">
    <property type="entry name" value="DNA_pol3_delta2"/>
    <property type="match status" value="1"/>
</dbReference>
<proteinExistence type="predicted"/>
<dbReference type="STRING" id="1276220.STAIW_v1c00100"/>
<gene>
    <name evidence="1" type="primary">holB</name>
    <name evidence="1" type="ORF">STAIW_v1c00100</name>
</gene>
<dbReference type="InterPro" id="IPR027417">
    <property type="entry name" value="P-loop_NTPase"/>
</dbReference>
<dbReference type="PATRIC" id="fig|1276220.3.peg.10"/>
<dbReference type="KEGG" id="stai:STAIW_v1c00100"/>
<dbReference type="eggNOG" id="COG0470">
    <property type="taxonomic scope" value="Bacteria"/>
</dbReference>
<dbReference type="Gene3D" id="3.40.50.300">
    <property type="entry name" value="P-loop containing nucleotide triphosphate hydrolases"/>
    <property type="match status" value="1"/>
</dbReference>
<dbReference type="OrthoDB" id="9810148at2"/>
<evidence type="ECO:0000313" key="1">
    <source>
        <dbReference type="EMBL" id="AGR40707.1"/>
    </source>
</evidence>
<dbReference type="GO" id="GO:0006261">
    <property type="term" value="P:DNA-templated DNA replication"/>
    <property type="evidence" value="ECO:0007669"/>
    <property type="project" value="TreeGrafter"/>
</dbReference>
<dbReference type="PANTHER" id="PTHR11669:SF8">
    <property type="entry name" value="DNA POLYMERASE III SUBUNIT DELTA"/>
    <property type="match status" value="1"/>
</dbReference>
<dbReference type="AlphaFoldDB" id="S5LYJ0"/>
<dbReference type="EMBL" id="CP005074">
    <property type="protein sequence ID" value="AGR40707.1"/>
    <property type="molecule type" value="Genomic_DNA"/>
</dbReference>
<dbReference type="HOGENOM" id="CLU_006229_4_5_14"/>
<dbReference type="RefSeq" id="WP_020833846.1">
    <property type="nucleotide sequence ID" value="NC_021846.1"/>
</dbReference>
<name>S5LYJ0_9MOLU</name>
<keyword evidence="2" id="KW-1185">Reference proteome</keyword>
<organism evidence="1 2">
    <name type="scientific">Spiroplasma taiwanense CT-1</name>
    <dbReference type="NCBI Taxonomy" id="1276220"/>
    <lineage>
        <taxon>Bacteria</taxon>
        <taxon>Bacillati</taxon>
        <taxon>Mycoplasmatota</taxon>
        <taxon>Mollicutes</taxon>
        <taxon>Entomoplasmatales</taxon>
        <taxon>Spiroplasmataceae</taxon>
        <taxon>Spiroplasma</taxon>
    </lineage>
</organism>
<evidence type="ECO:0000313" key="2">
    <source>
        <dbReference type="Proteomes" id="UP000014984"/>
    </source>
</evidence>
<reference evidence="1 2" key="1">
    <citation type="journal article" date="2013" name="Genome Biol. Evol.">
        <title>Comparison of metabolic capacities and inference of gene content evolution in mosquito-associated Spiroplasma diminutum and S. taiwanense.</title>
        <authorList>
            <person name="Lo W.S."/>
            <person name="Ku C."/>
            <person name="Chen L.L."/>
            <person name="Chang T.H."/>
            <person name="Kuo C.H."/>
        </authorList>
    </citation>
    <scope>NUCLEOTIDE SEQUENCE [LARGE SCALE GENOMIC DNA]</scope>
    <source>
        <strain evidence="1">CT-1</strain>
    </source>
</reference>
<dbReference type="SUPFAM" id="SSF52540">
    <property type="entry name" value="P-loop containing nucleoside triphosphate hydrolases"/>
    <property type="match status" value="1"/>
</dbReference>
<sequence length="248" mass="28903">MEKEKLFELLNNLISANKMYHSIIVVNTNQNLLEEISIEISRQIFCENKALSNDNCKWCIKSYNKNNLNIFFIGDGTNQISKVEIKDLIIKFSSSALENNINKIYIIKNAEQLNEFAANSLLKFLEEPPKNTYAILLSNDKNQILSTIKSRCKIFSIFSQKNNLDQLNDFFDLFLEKNKENLLLYLIELKQKEKFEIVQILENTFNKSINLLNSNIHEILLDALTEIKTSNHINLILENLFIKIHEVI</sequence>
<dbReference type="InterPro" id="IPR050238">
    <property type="entry name" value="DNA_Rep/Repair_Clamp_Loader"/>
</dbReference>
<dbReference type="PANTHER" id="PTHR11669">
    <property type="entry name" value="REPLICATION FACTOR C / DNA POLYMERASE III GAMMA-TAU SUBUNIT"/>
    <property type="match status" value="1"/>
</dbReference>
<protein>
    <submittedName>
        <fullName evidence="1">DNA polymerase III subunit delta</fullName>
    </submittedName>
</protein>
<accession>S5LYJ0</accession>